<evidence type="ECO:0000313" key="4">
    <source>
        <dbReference type="Proteomes" id="UP000003751"/>
    </source>
</evidence>
<name>E7QU81_HALPU</name>
<dbReference type="Pfam" id="PF01636">
    <property type="entry name" value="APH"/>
    <property type="match status" value="1"/>
</dbReference>
<feature type="compositionally biased region" description="Acidic residues" evidence="1">
    <location>
        <begin position="1"/>
        <end position="17"/>
    </location>
</feature>
<dbReference type="GO" id="GO:0016740">
    <property type="term" value="F:transferase activity"/>
    <property type="evidence" value="ECO:0007669"/>
    <property type="project" value="UniProtKB-KW"/>
</dbReference>
<dbReference type="InterPro" id="IPR041726">
    <property type="entry name" value="ACAD10_11_N"/>
</dbReference>
<dbReference type="Gene3D" id="3.90.1200.10">
    <property type="match status" value="1"/>
</dbReference>
<dbReference type="InterPro" id="IPR011009">
    <property type="entry name" value="Kinase-like_dom_sf"/>
</dbReference>
<dbReference type="STRING" id="797209.GCA_000376445_02430"/>
<dbReference type="eggNOG" id="arCOG04682">
    <property type="taxonomic scope" value="Archaea"/>
</dbReference>
<protein>
    <submittedName>
        <fullName evidence="3">Aminoglycoside phosphotransferase</fullName>
    </submittedName>
</protein>
<organism evidence="3 4">
    <name type="scientific">Haladaptatus paucihalophilus DX253</name>
    <dbReference type="NCBI Taxonomy" id="797209"/>
    <lineage>
        <taxon>Archaea</taxon>
        <taxon>Methanobacteriati</taxon>
        <taxon>Methanobacteriota</taxon>
        <taxon>Stenosarchaea group</taxon>
        <taxon>Halobacteria</taxon>
        <taxon>Halobacteriales</taxon>
        <taxon>Haladaptataceae</taxon>
        <taxon>Haladaptatus</taxon>
    </lineage>
</organism>
<reference evidence="3 4" key="1">
    <citation type="journal article" date="2014" name="ISME J.">
        <title>Trehalose/2-sulfotrehalose biosynthesis and glycine-betaine uptake are widely spread mechanisms for osmoadaptation in the Halobacteriales.</title>
        <authorList>
            <person name="Youssef N.H."/>
            <person name="Savage-Ashlock K.N."/>
            <person name="McCully A.L."/>
            <person name="Luedtke B."/>
            <person name="Shaw E.I."/>
            <person name="Hoff W.D."/>
            <person name="Elshahed M.S."/>
        </authorList>
    </citation>
    <scope>NUCLEOTIDE SEQUENCE [LARGE SCALE GENOMIC DNA]</scope>
    <source>
        <strain evidence="3 4">DX253</strain>
    </source>
</reference>
<feature type="compositionally biased region" description="Basic and acidic residues" evidence="1">
    <location>
        <begin position="18"/>
        <end position="53"/>
    </location>
</feature>
<dbReference type="Proteomes" id="UP000003751">
    <property type="component" value="Unassembled WGS sequence"/>
</dbReference>
<feature type="region of interest" description="Disordered" evidence="1">
    <location>
        <begin position="1"/>
        <end position="53"/>
    </location>
</feature>
<accession>E7QU81</accession>
<dbReference type="RefSeq" id="WP_007979995.1">
    <property type="nucleotide sequence ID" value="NZ_AEMG01000009.1"/>
</dbReference>
<sequence>MTEDDQMADDQTTDDQTTDDRTADDQTTDDRTADDQTTDDRTADDQTTDDRTADDRDYFDRLVDRNALRNYLAAELGEATEYAVSHHAEGHSNETLFVTWGDRELVIRRPPPGETAETAHDVLREYRVMDALQGTDVPVPGTVLACEDHSVIGSDFYVMERLSGDVLRDEEPERFGTADARRRVGEELVGTLAAIHTLDYEAVGLGEFGYPSGYTERQVERWTKQLDWAFERTAEERAVPELETVGEWLVEHCPTEHEHALVHGDYKLDNVMYGPETPPEIVGVFDWEMATLGDPLADLGWMLSYWRDAGDPDPATPELTATFMEAAAYPTRRELVERYERETGIEYDHDRFYRALAVYKLAALGEMFYRRYLEGNSDDPMYPKMEERVPDLARRAKGILDGEEPL</sequence>
<dbReference type="InterPro" id="IPR052898">
    <property type="entry name" value="ACAD10-like"/>
</dbReference>
<gene>
    <name evidence="3" type="ORF">ZOD2009_11805</name>
</gene>
<evidence type="ECO:0000256" key="1">
    <source>
        <dbReference type="SAM" id="MobiDB-lite"/>
    </source>
</evidence>
<evidence type="ECO:0000313" key="3">
    <source>
        <dbReference type="EMBL" id="EFW92160.1"/>
    </source>
</evidence>
<dbReference type="EMBL" id="AEMG01000009">
    <property type="protein sequence ID" value="EFW92160.1"/>
    <property type="molecule type" value="Genomic_DNA"/>
</dbReference>
<dbReference type="SUPFAM" id="SSF56112">
    <property type="entry name" value="Protein kinase-like (PK-like)"/>
    <property type="match status" value="1"/>
</dbReference>
<dbReference type="InterPro" id="IPR002575">
    <property type="entry name" value="Aminoglycoside_PTrfase"/>
</dbReference>
<keyword evidence="3" id="KW-0808">Transferase</keyword>
<evidence type="ECO:0000259" key="2">
    <source>
        <dbReference type="Pfam" id="PF01636"/>
    </source>
</evidence>
<dbReference type="PATRIC" id="fig|797209.4.peg.2326"/>
<proteinExistence type="predicted"/>
<comment type="caution">
    <text evidence="3">The sequence shown here is derived from an EMBL/GenBank/DDBJ whole genome shotgun (WGS) entry which is preliminary data.</text>
</comment>
<dbReference type="CDD" id="cd05154">
    <property type="entry name" value="ACAD10_11_N-like"/>
    <property type="match status" value="1"/>
</dbReference>
<dbReference type="AlphaFoldDB" id="E7QU81"/>
<dbReference type="Gene3D" id="3.30.200.20">
    <property type="entry name" value="Phosphorylase Kinase, domain 1"/>
    <property type="match status" value="1"/>
</dbReference>
<dbReference type="PANTHER" id="PTHR47829:SF1">
    <property type="entry name" value="HAD FAMILY PHOSPHATASE"/>
    <property type="match status" value="1"/>
</dbReference>
<dbReference type="PANTHER" id="PTHR47829">
    <property type="entry name" value="HYDROLASE, PUTATIVE (AFU_ORTHOLOGUE AFUA_1G12880)-RELATED"/>
    <property type="match status" value="1"/>
</dbReference>
<feature type="domain" description="Aminoglycoside phosphotransferase" evidence="2">
    <location>
        <begin position="87"/>
        <end position="334"/>
    </location>
</feature>